<dbReference type="InterPro" id="IPR032675">
    <property type="entry name" value="LRR_dom_sf"/>
</dbReference>
<protein>
    <submittedName>
        <fullName evidence="2">Leucine-rich repeat</fullName>
    </submittedName>
</protein>
<dbReference type="PROSITE" id="PS51450">
    <property type="entry name" value="LRR"/>
    <property type="match status" value="1"/>
</dbReference>
<dbReference type="PANTHER" id="PTHR46759">
    <property type="entry name" value="LEUCINE-RICH REPEAT-CONTAINING PROTEIN 72"/>
    <property type="match status" value="1"/>
</dbReference>
<evidence type="ECO:0000256" key="1">
    <source>
        <dbReference type="SAM" id="MobiDB-lite"/>
    </source>
</evidence>
<keyword evidence="3" id="KW-1185">Reference proteome</keyword>
<reference evidence="2" key="1">
    <citation type="submission" date="2021-05" db="EMBL/GenBank/DDBJ databases">
        <title>A free-living protist that lacks canonical eukaryotic 1 DNA replication and segregation systems.</title>
        <authorList>
            <person name="Salas-Leiva D.E."/>
            <person name="Tromer E.C."/>
            <person name="Curtis B.A."/>
            <person name="Jerlstrom-Hultqvist J."/>
            <person name="Kolisko M."/>
            <person name="Yi Z."/>
            <person name="Salas-Leiva J.S."/>
            <person name="Gallot-Lavallee L."/>
            <person name="Kops G.J.P.L."/>
            <person name="Archibald J.M."/>
            <person name="Simpson A.G.B."/>
            <person name="Roger A.J."/>
        </authorList>
    </citation>
    <scope>NUCLEOTIDE SEQUENCE</scope>
    <source>
        <strain evidence="2">BICM</strain>
    </source>
</reference>
<organism evidence="2 3">
    <name type="scientific">Carpediemonas membranifera</name>
    <dbReference type="NCBI Taxonomy" id="201153"/>
    <lineage>
        <taxon>Eukaryota</taxon>
        <taxon>Metamonada</taxon>
        <taxon>Carpediemonas-like organisms</taxon>
        <taxon>Carpediemonas</taxon>
    </lineage>
</organism>
<dbReference type="Pfam" id="PF14580">
    <property type="entry name" value="LRR_9"/>
    <property type="match status" value="1"/>
</dbReference>
<dbReference type="InterPro" id="IPR042655">
    <property type="entry name" value="LRC72"/>
</dbReference>
<dbReference type="PANTHER" id="PTHR46759:SF1">
    <property type="entry name" value="LEUCINE-RICH REPEAT-CONTAINING PROTEIN 72"/>
    <property type="match status" value="1"/>
</dbReference>
<evidence type="ECO:0000313" key="2">
    <source>
        <dbReference type="EMBL" id="KAG9390740.1"/>
    </source>
</evidence>
<feature type="compositionally biased region" description="Acidic residues" evidence="1">
    <location>
        <begin position="42"/>
        <end position="54"/>
    </location>
</feature>
<evidence type="ECO:0000313" key="3">
    <source>
        <dbReference type="Proteomes" id="UP000717585"/>
    </source>
</evidence>
<comment type="caution">
    <text evidence="2">The sequence shown here is derived from an EMBL/GenBank/DDBJ whole genome shotgun (WGS) entry which is preliminary data.</text>
</comment>
<dbReference type="OrthoDB" id="1517790at2759"/>
<dbReference type="SUPFAM" id="SSF52075">
    <property type="entry name" value="Outer arm dynein light chain 1"/>
    <property type="match status" value="1"/>
</dbReference>
<name>A0A8J6ARW8_9EUKA</name>
<dbReference type="EMBL" id="JAHDYR010000062">
    <property type="protein sequence ID" value="KAG9390740.1"/>
    <property type="molecule type" value="Genomic_DNA"/>
</dbReference>
<gene>
    <name evidence="2" type="ORF">J8273_6993</name>
</gene>
<feature type="region of interest" description="Disordered" evidence="1">
    <location>
        <begin position="266"/>
        <end position="320"/>
    </location>
</feature>
<accession>A0A8J6ARW8</accession>
<dbReference type="AlphaFoldDB" id="A0A8J6ARW8"/>
<sequence length="337" mass="37538">MADPANEPVPPQEGVIENVNDNQEDEENTHNEEESVASNQESEPEQEPEPEPDVPSDPIGRITGLPSDVLELYMKGCGITRIADFEPFVKLEVLYLNNNKISELTGLDTLRRLRGLFVQKNRISSLRGSSIRHMKFLEELNLEDNQLTDFEETLDAIRHLSSLRTLVLMGNPFTPARPYRLAVIDAFPALDILDFIPVTPVERARATRLLGDVKEHTVAFGRTIDPSDPLDVTVLDKTLPKRPEYDLLINPPQSAAERIIRAMTAKSGRSTVQAEEVADEERPKPQGTPAKLPVPAAMDFLSRRPKPPSPKPKVRVAKKGRDEIKLSGVKVDIINGL</sequence>
<dbReference type="InterPro" id="IPR001611">
    <property type="entry name" value="Leu-rich_rpt"/>
</dbReference>
<proteinExistence type="predicted"/>
<feature type="region of interest" description="Disordered" evidence="1">
    <location>
        <begin position="1"/>
        <end position="62"/>
    </location>
</feature>
<dbReference type="Gene3D" id="3.80.10.10">
    <property type="entry name" value="Ribonuclease Inhibitor"/>
    <property type="match status" value="1"/>
</dbReference>
<dbReference type="Proteomes" id="UP000717585">
    <property type="component" value="Unassembled WGS sequence"/>
</dbReference>